<evidence type="ECO:0000313" key="2">
    <source>
        <dbReference type="EMBL" id="HER44316.1"/>
    </source>
</evidence>
<protein>
    <recommendedName>
        <fullName evidence="3">Outer membrane beta-barrel protein</fullName>
    </recommendedName>
</protein>
<feature type="chain" id="PRO_5031381313" description="Outer membrane beta-barrel protein" evidence="1">
    <location>
        <begin position="23"/>
        <end position="632"/>
    </location>
</feature>
<accession>A0A7V2AW30</accession>
<sequence>MNKAVFILLVLAAVTAAQPAGAQEADSTAAAAADSTGKVSAPSSLLAAKVAQGGSSPDSSKTDAEAGRWLIPQWTGRYRASESEYRLGSGMGLTFEPGAGWHGSSTIDIARRDYRGRDMSDINERFNNTAIRIVPGLYNINFGLGQDYLRQKAIGLARSGGDMVIENKFFNTGATWERAEFWAEKSRFALLGRAGGGQNDFKYDKNLQANASGYLWYGIGSRINVSGGYGVWRKVEDSDVSGRQFDNMPSKMDTVSAKVGVGSGEKKLLFIDYKRTAGVIRKVDPPRGNSLEVIENPDLAIMERSTRAEEKLTARSKMQPMSFLSLDLEYVREYFNQQNLVDDRLSKETEKQDIKAKVGYRYAGSGFADFEITKSDDDVDYGPVSLSSYTQSENSIKASVKQDISDSVRVVLRGSGSLKQQFYKKKDANPRDADYLYYSLLADLDAGLPLNIRAGVKFIYKYNERINIDASLSNDNNTEFTYWVVPRFTLRPALWFEIGQEYEIKMEYTEFTFKENENYLDRTTIMNTNAKFKFYRSHLAINHRYQFIDTGSYLAPPEGGERLYGRTNESYEHRMSFRYEYMPTTEFAIYTFSNYRFQQSNRLGAIDGEMGILSTRYYDSGEMTLGLKRVTK</sequence>
<evidence type="ECO:0000256" key="1">
    <source>
        <dbReference type="SAM" id="SignalP"/>
    </source>
</evidence>
<name>A0A7V2AW30_UNCEI</name>
<comment type="caution">
    <text evidence="2">The sequence shown here is derived from an EMBL/GenBank/DDBJ whole genome shotgun (WGS) entry which is preliminary data.</text>
</comment>
<dbReference type="EMBL" id="DSEC01000552">
    <property type="protein sequence ID" value="HER44316.1"/>
    <property type="molecule type" value="Genomic_DNA"/>
</dbReference>
<proteinExistence type="predicted"/>
<dbReference type="Proteomes" id="UP000886069">
    <property type="component" value="Unassembled WGS sequence"/>
</dbReference>
<gene>
    <name evidence="2" type="ORF">ENO08_07645</name>
</gene>
<reference evidence="2" key="1">
    <citation type="journal article" date="2020" name="mSystems">
        <title>Genome- and Community-Level Interaction Insights into Carbon Utilization and Element Cycling Functions of Hydrothermarchaeota in Hydrothermal Sediment.</title>
        <authorList>
            <person name="Zhou Z."/>
            <person name="Liu Y."/>
            <person name="Xu W."/>
            <person name="Pan J."/>
            <person name="Luo Z.H."/>
            <person name="Li M."/>
        </authorList>
    </citation>
    <scope>NUCLEOTIDE SEQUENCE [LARGE SCALE GENOMIC DNA]</scope>
    <source>
        <strain evidence="2">SpSt-1233</strain>
    </source>
</reference>
<keyword evidence="1" id="KW-0732">Signal</keyword>
<dbReference type="AlphaFoldDB" id="A0A7V2AW30"/>
<organism evidence="2">
    <name type="scientific">Eiseniibacteriota bacterium</name>
    <dbReference type="NCBI Taxonomy" id="2212470"/>
    <lineage>
        <taxon>Bacteria</taxon>
        <taxon>Candidatus Eiseniibacteriota</taxon>
    </lineage>
</organism>
<feature type="signal peptide" evidence="1">
    <location>
        <begin position="1"/>
        <end position="22"/>
    </location>
</feature>
<feature type="non-terminal residue" evidence="2">
    <location>
        <position position="632"/>
    </location>
</feature>
<evidence type="ECO:0008006" key="3">
    <source>
        <dbReference type="Google" id="ProtNLM"/>
    </source>
</evidence>